<sequence length="66" mass="7555">MSDVGMSTLSHVSSSMKVFASPRIAQRGLWRRQVGRCLVPPQPTFNCQVSQVTFKREEEEEVEEEQ</sequence>
<protein>
    <submittedName>
        <fullName evidence="1">Uncharacterized protein</fullName>
    </submittedName>
</protein>
<proteinExistence type="predicted"/>
<comment type="caution">
    <text evidence="1">The sequence shown here is derived from an EMBL/GenBank/DDBJ whole genome shotgun (WGS) entry which is preliminary data.</text>
</comment>
<dbReference type="EMBL" id="VSRR010009744">
    <property type="protein sequence ID" value="MPC50796.1"/>
    <property type="molecule type" value="Genomic_DNA"/>
</dbReference>
<keyword evidence="2" id="KW-1185">Reference proteome</keyword>
<accession>A0A5B7FYW3</accession>
<gene>
    <name evidence="1" type="ORF">E2C01_044630</name>
</gene>
<reference evidence="1 2" key="1">
    <citation type="submission" date="2019-05" db="EMBL/GenBank/DDBJ databases">
        <title>Another draft genome of Portunus trituberculatus and its Hox gene families provides insights of decapod evolution.</title>
        <authorList>
            <person name="Jeong J.-H."/>
            <person name="Song I."/>
            <person name="Kim S."/>
            <person name="Choi T."/>
            <person name="Kim D."/>
            <person name="Ryu S."/>
            <person name="Kim W."/>
        </authorList>
    </citation>
    <scope>NUCLEOTIDE SEQUENCE [LARGE SCALE GENOMIC DNA]</scope>
    <source>
        <tissue evidence="1">Muscle</tissue>
    </source>
</reference>
<organism evidence="1 2">
    <name type="scientific">Portunus trituberculatus</name>
    <name type="common">Swimming crab</name>
    <name type="synonym">Neptunus trituberculatus</name>
    <dbReference type="NCBI Taxonomy" id="210409"/>
    <lineage>
        <taxon>Eukaryota</taxon>
        <taxon>Metazoa</taxon>
        <taxon>Ecdysozoa</taxon>
        <taxon>Arthropoda</taxon>
        <taxon>Crustacea</taxon>
        <taxon>Multicrustacea</taxon>
        <taxon>Malacostraca</taxon>
        <taxon>Eumalacostraca</taxon>
        <taxon>Eucarida</taxon>
        <taxon>Decapoda</taxon>
        <taxon>Pleocyemata</taxon>
        <taxon>Brachyura</taxon>
        <taxon>Eubrachyura</taxon>
        <taxon>Portunoidea</taxon>
        <taxon>Portunidae</taxon>
        <taxon>Portuninae</taxon>
        <taxon>Portunus</taxon>
    </lineage>
</organism>
<name>A0A5B7FYW3_PORTR</name>
<dbReference type="Proteomes" id="UP000324222">
    <property type="component" value="Unassembled WGS sequence"/>
</dbReference>
<dbReference type="AlphaFoldDB" id="A0A5B7FYW3"/>
<evidence type="ECO:0000313" key="2">
    <source>
        <dbReference type="Proteomes" id="UP000324222"/>
    </source>
</evidence>
<evidence type="ECO:0000313" key="1">
    <source>
        <dbReference type="EMBL" id="MPC50796.1"/>
    </source>
</evidence>